<name>A0A172JIB5_BPPB1</name>
<feature type="region of interest" description="Disordered" evidence="1">
    <location>
        <begin position="1"/>
        <end position="34"/>
    </location>
</feature>
<sequence>MADEQQNVDEQQSQIIGDEFFQEGNSNSDSKGGFGTSVEYTDGFEALIGSSKGGSGSYATPTWNPYKSDSVLGLPLYYNDLADPSGRVYNQTIIQDIPNIYMVPGIPSINRNMIDVAGKRIIPATLSRALMDFQNNPNSIFNFGVRGVKSGNDLRFIGFKADYSEYFKYVQTMLSTIHSYMAMDGIFDLYRFSDDFNNSFKNYGLCFYADKSTTISESADNTYAASRTAEMVSEKAATLREADLLYPTGSTTSRIVDSIKAANPIGVLESLGSFDGIITRTSNALFRVVNGSQLMFPDFWQDSRFDKSYNISFKFYSPYGDRESIFRYVYVPFIALLALALPRQDGLLGYQQPFFVRMSRPGYFDIDMGVVTSLTITKGGADSLWTVDGHPQMIEVNMNVVDLYPQMIQIKDIGLLAYNLGIASFLENMAGIRPDQLSFLKFKSLINRKLSNSLLFTTFLDGGSGIKDRVGNKFADFFYELQGKFNNILR</sequence>
<evidence type="ECO:0000313" key="2">
    <source>
        <dbReference type="EMBL" id="AMS01289.1"/>
    </source>
</evidence>
<organism evidence="2 3">
    <name type="scientific">Bacillus phage AR9</name>
    <dbReference type="NCBI Taxonomy" id="1815509"/>
    <lineage>
        <taxon>Viruses</taxon>
        <taxon>Duplodnaviria</taxon>
        <taxon>Heunggongvirae</taxon>
        <taxon>Uroviricota</taxon>
        <taxon>Caudoviricetes</taxon>
        <taxon>Takahashivirus</taxon>
        <taxon>Bacillus phage PBS1</taxon>
    </lineage>
</organism>
<evidence type="ECO:0000256" key="1">
    <source>
        <dbReference type="SAM" id="MobiDB-lite"/>
    </source>
</evidence>
<proteinExistence type="predicted"/>
<dbReference type="KEGG" id="vg:29058923"/>
<protein>
    <submittedName>
        <fullName evidence="2">Virion protein</fullName>
    </submittedName>
</protein>
<dbReference type="Proteomes" id="UP000202618">
    <property type="component" value="Segment"/>
</dbReference>
<gene>
    <name evidence="2" type="ORF">AR9_g205</name>
</gene>
<evidence type="ECO:0000313" key="3">
    <source>
        <dbReference type="Proteomes" id="UP000202618"/>
    </source>
</evidence>
<dbReference type="OrthoDB" id="33124at10239"/>
<accession>A0A172JIB5</accession>
<dbReference type="GeneID" id="29058923"/>
<dbReference type="RefSeq" id="YP_009283109.1">
    <property type="nucleotide sequence ID" value="NC_031039.1"/>
</dbReference>
<reference evidence="2 3" key="1">
    <citation type="journal article" date="2016" name="Virology">
        <title>The genome of AR9, a giant transducing Bacillus phage encoding two multisubunit RNA polymerases.</title>
        <authorList>
            <person name="Lavysh D."/>
            <person name="Sokolova M."/>
            <person name="Minakhin L."/>
            <person name="Yakunina M."/>
            <person name="Artamonova T."/>
            <person name="Kozyavkin S."/>
            <person name="Makarova K.S."/>
            <person name="Koonin E.V."/>
            <person name="Severinov K."/>
        </authorList>
    </citation>
    <scope>NUCLEOTIDE SEQUENCE [LARGE SCALE GENOMIC DNA]</scope>
</reference>
<dbReference type="EMBL" id="KU878088">
    <property type="protein sequence ID" value="AMS01289.1"/>
    <property type="molecule type" value="Genomic_DNA"/>
</dbReference>